<gene>
    <name evidence="4" type="ORF">AWB68_06216</name>
</gene>
<evidence type="ECO:0000313" key="5">
    <source>
        <dbReference type="Proteomes" id="UP000054770"/>
    </source>
</evidence>
<protein>
    <submittedName>
        <fullName evidence="4">Oxidoreductase domain-containing protein</fullName>
    </submittedName>
</protein>
<dbReference type="PANTHER" id="PTHR43818">
    <property type="entry name" value="BCDNA.GH03377"/>
    <property type="match status" value="1"/>
</dbReference>
<dbReference type="SUPFAM" id="SSF51735">
    <property type="entry name" value="NAD(P)-binding Rossmann-fold domains"/>
    <property type="match status" value="1"/>
</dbReference>
<dbReference type="InterPro" id="IPR000683">
    <property type="entry name" value="Gfo/Idh/MocA-like_OxRdtase_N"/>
</dbReference>
<feature type="domain" description="Gfo/Idh/MocA-like oxidoreductase N-terminal" evidence="2">
    <location>
        <begin position="5"/>
        <end position="131"/>
    </location>
</feature>
<feature type="domain" description="GFO/IDH/MocA-like oxidoreductase" evidence="3">
    <location>
        <begin position="141"/>
        <end position="274"/>
    </location>
</feature>
<accession>A0A158KLQ3</accession>
<keyword evidence="5" id="KW-1185">Reference proteome</keyword>
<evidence type="ECO:0000259" key="3">
    <source>
        <dbReference type="Pfam" id="PF22725"/>
    </source>
</evidence>
<name>A0A158KLQ3_9BURK</name>
<dbReference type="InterPro" id="IPR050463">
    <property type="entry name" value="Gfo/Idh/MocA_oxidrdct_glycsds"/>
</dbReference>
<dbReference type="InterPro" id="IPR055170">
    <property type="entry name" value="GFO_IDH_MocA-like_dom"/>
</dbReference>
<dbReference type="Gene3D" id="3.30.360.10">
    <property type="entry name" value="Dihydrodipicolinate Reductase, domain 2"/>
    <property type="match status" value="1"/>
</dbReference>
<evidence type="ECO:0000313" key="4">
    <source>
        <dbReference type="EMBL" id="SAL81663.1"/>
    </source>
</evidence>
<dbReference type="GO" id="GO:0000166">
    <property type="term" value="F:nucleotide binding"/>
    <property type="evidence" value="ECO:0007669"/>
    <property type="project" value="InterPro"/>
</dbReference>
<dbReference type="RefSeq" id="WP_087648181.1">
    <property type="nucleotide sequence ID" value="NZ_FCON02000107.1"/>
</dbReference>
<dbReference type="OrthoDB" id="9781031at2"/>
<sequence>MRREIGVAVIGTGFMGKAHALAYRAVPNAFPNSLTPRLVAVADVSETGARQAAEQFGFDRATSDWRSLLDDRDVQVVSITTPCSLHREMALAAIAAGKHVHCEKPIAPSASDAHEMMKAAESANVVTQVGYNYIKNPILKLAREMIASGELGEITSFRGIHAEDYMADPEIPYSWRVDPQNGAGALAEIGNHIVGMSRFLLGPVTHVNAQLETVNKSRPVSPGSPERREVKVDDIARLMVTFDRGCSGSIEANWTATGRKMQLEFEIYGTKGALCFSQERFNELRYFNAGGDPRTSGFARIEAGPAHPPYENFTVAGGHQLGFNDLKTIEMAEFIAAIEHGTSNFPDFREAWEIQRVVDAAIRSSAEAQRVSL</sequence>
<dbReference type="InterPro" id="IPR036291">
    <property type="entry name" value="NAD(P)-bd_dom_sf"/>
</dbReference>
<evidence type="ECO:0000256" key="1">
    <source>
        <dbReference type="ARBA" id="ARBA00023002"/>
    </source>
</evidence>
<dbReference type="Pfam" id="PF01408">
    <property type="entry name" value="GFO_IDH_MocA"/>
    <property type="match status" value="1"/>
</dbReference>
<proteinExistence type="predicted"/>
<dbReference type="Gene3D" id="3.40.50.720">
    <property type="entry name" value="NAD(P)-binding Rossmann-like Domain"/>
    <property type="match status" value="1"/>
</dbReference>
<dbReference type="AlphaFoldDB" id="A0A158KLQ3"/>
<reference evidence="4" key="1">
    <citation type="submission" date="2016-01" db="EMBL/GenBank/DDBJ databases">
        <authorList>
            <person name="Peeters C."/>
        </authorList>
    </citation>
    <scope>NUCLEOTIDE SEQUENCE [LARGE SCALE GENOMIC DNA]</scope>
    <source>
        <strain evidence="4">LMG 22940</strain>
    </source>
</reference>
<keyword evidence="1" id="KW-0560">Oxidoreductase</keyword>
<dbReference type="Proteomes" id="UP000054770">
    <property type="component" value="Unassembled WGS sequence"/>
</dbReference>
<comment type="caution">
    <text evidence="4">The sequence shown here is derived from an EMBL/GenBank/DDBJ whole genome shotgun (WGS) entry which is preliminary data.</text>
</comment>
<dbReference type="EMBL" id="FCON02000107">
    <property type="protein sequence ID" value="SAL81663.1"/>
    <property type="molecule type" value="Genomic_DNA"/>
</dbReference>
<organism evidence="4 5">
    <name type="scientific">Caballeronia choica</name>
    <dbReference type="NCBI Taxonomy" id="326476"/>
    <lineage>
        <taxon>Bacteria</taxon>
        <taxon>Pseudomonadati</taxon>
        <taxon>Pseudomonadota</taxon>
        <taxon>Betaproteobacteria</taxon>
        <taxon>Burkholderiales</taxon>
        <taxon>Burkholderiaceae</taxon>
        <taxon>Caballeronia</taxon>
    </lineage>
</organism>
<evidence type="ECO:0000259" key="2">
    <source>
        <dbReference type="Pfam" id="PF01408"/>
    </source>
</evidence>
<dbReference type="Pfam" id="PF22725">
    <property type="entry name" value="GFO_IDH_MocA_C3"/>
    <property type="match status" value="1"/>
</dbReference>
<dbReference type="PANTHER" id="PTHR43818:SF11">
    <property type="entry name" value="BCDNA.GH03377"/>
    <property type="match status" value="1"/>
</dbReference>
<dbReference type="SUPFAM" id="SSF55347">
    <property type="entry name" value="Glyceraldehyde-3-phosphate dehydrogenase-like, C-terminal domain"/>
    <property type="match status" value="1"/>
</dbReference>
<dbReference type="GO" id="GO:0016491">
    <property type="term" value="F:oxidoreductase activity"/>
    <property type="evidence" value="ECO:0007669"/>
    <property type="project" value="UniProtKB-KW"/>
</dbReference>